<dbReference type="PANTHER" id="PTHR24216">
    <property type="entry name" value="PAXILLIN-RELATED"/>
    <property type="match status" value="1"/>
</dbReference>
<dbReference type="PANTHER" id="PTHR24216:SF65">
    <property type="entry name" value="PAXILLIN-LIKE PROTEIN 1"/>
    <property type="match status" value="1"/>
</dbReference>
<proteinExistence type="predicted"/>
<gene>
    <name evidence="2" type="ORF">Sxan_53550</name>
</gene>
<protein>
    <recommendedName>
        <fullName evidence="4">PE-PGRS family protein</fullName>
    </recommendedName>
</protein>
<feature type="compositionally biased region" description="Low complexity" evidence="1">
    <location>
        <begin position="565"/>
        <end position="579"/>
    </location>
</feature>
<feature type="region of interest" description="Disordered" evidence="1">
    <location>
        <begin position="350"/>
        <end position="639"/>
    </location>
</feature>
<organism evidence="2 3">
    <name type="scientific">Streptomyces xanthophaeus</name>
    <dbReference type="NCBI Taxonomy" id="67385"/>
    <lineage>
        <taxon>Bacteria</taxon>
        <taxon>Bacillati</taxon>
        <taxon>Actinomycetota</taxon>
        <taxon>Actinomycetes</taxon>
        <taxon>Kitasatosporales</taxon>
        <taxon>Streptomycetaceae</taxon>
        <taxon>Streptomyces</taxon>
    </lineage>
</organism>
<dbReference type="AlphaFoldDB" id="A0A919H0C1"/>
<accession>A0A919H0C1</accession>
<comment type="caution">
    <text evidence="2">The sequence shown here is derived from an EMBL/GenBank/DDBJ whole genome shotgun (WGS) entry which is preliminary data.</text>
</comment>
<feature type="compositionally biased region" description="Pro residues" evidence="1">
    <location>
        <begin position="466"/>
        <end position="491"/>
    </location>
</feature>
<feature type="compositionally biased region" description="Pro residues" evidence="1">
    <location>
        <begin position="522"/>
        <end position="534"/>
    </location>
</feature>
<evidence type="ECO:0000256" key="1">
    <source>
        <dbReference type="SAM" id="MobiDB-lite"/>
    </source>
</evidence>
<evidence type="ECO:0008006" key="4">
    <source>
        <dbReference type="Google" id="ProtNLM"/>
    </source>
</evidence>
<evidence type="ECO:0000313" key="3">
    <source>
        <dbReference type="Proteomes" id="UP000600026"/>
    </source>
</evidence>
<name>A0A919H0C1_9ACTN</name>
<dbReference type="Proteomes" id="UP000600026">
    <property type="component" value="Unassembled WGS sequence"/>
</dbReference>
<feature type="compositionally biased region" description="Pro residues" evidence="1">
    <location>
        <begin position="357"/>
        <end position="442"/>
    </location>
</feature>
<feature type="compositionally biased region" description="Pro residues" evidence="1">
    <location>
        <begin position="449"/>
        <end position="459"/>
    </location>
</feature>
<feature type="compositionally biased region" description="Low complexity" evidence="1">
    <location>
        <begin position="589"/>
        <end position="633"/>
    </location>
</feature>
<evidence type="ECO:0000313" key="2">
    <source>
        <dbReference type="EMBL" id="GHI87991.1"/>
    </source>
</evidence>
<dbReference type="RefSeq" id="WP_202205106.1">
    <property type="nucleotide sequence ID" value="NZ_BNEE01000006.1"/>
</dbReference>
<reference evidence="2" key="1">
    <citation type="submission" date="2020-09" db="EMBL/GenBank/DDBJ databases">
        <title>Whole genome shotgun sequence of Streptomyces xanthophaeus NBRC 12829.</title>
        <authorList>
            <person name="Komaki H."/>
            <person name="Tamura T."/>
        </authorList>
    </citation>
    <scope>NUCLEOTIDE SEQUENCE</scope>
    <source>
        <strain evidence="2">NBRC 12829</strain>
    </source>
</reference>
<dbReference type="EMBL" id="BNEE01000006">
    <property type="protein sequence ID" value="GHI87991.1"/>
    <property type="molecule type" value="Genomic_DNA"/>
</dbReference>
<sequence length="639" mass="69160">MPDPRHHTEWQQSADRHAQLVDPVLAVQQLARFEVFRRLQSRIDHALVFSTAKGGYVAFLPPHRPGSTRGYTAVYEVDTGVHHVAAEIQLPSDNDAHQFVVVVELSWRVSDPARFVESGHRHVPRLLLGELERAARPVARRFAIADSALAEAELLRALPEAGPLGQDCGLHTTWTVRLRRDQENIDHQLRMQAITHSTDEQLLGERLGMRVDVQLDQRARQQDELTTDRALAYGGQQHQLTLQQQQWEHQRRVELSRQQAELQRVEAEKIAFYQWHLQQGGVHGWALHLAQHPEDSALVMRTMREDQLQMIRDQMALVSQVLGGGGAERHELQGPKQLALRAMNDILNQRLPGVAHDPPPPPYPGQLPPQPPAGPHDAPPPPTAAQPYATPPLAPAPSPAQPYATPPQPPAQPYPAPSQPPYAAPQQPYPAQPTPPAAPPQSHPAQPYAAPPQPQPPSAAPAQPYAGPPQPQSPPPAPPAAPPQPRTPPGAEPYAMPGAPYGPPQTFAQWEPPPGYGTSPVPQQPPAGPRPAPQSSPTREETDLAGPQTAPIPHAEPQPGQTTQAEPAPYAEPLAERAAPPVPSPYAGPEPRQAAQPQPHPAQAAHPQPGQRAQAGSGPYAEPQAAPAAQAEADGPVQP</sequence>
<keyword evidence="3" id="KW-1185">Reference proteome</keyword>